<evidence type="ECO:0000313" key="3">
    <source>
        <dbReference type="EMBL" id="EMB17922.1"/>
    </source>
</evidence>
<feature type="transmembrane region" description="Helical" evidence="2">
    <location>
        <begin position="390"/>
        <end position="410"/>
    </location>
</feature>
<evidence type="ECO:0000256" key="1">
    <source>
        <dbReference type="SAM" id="MobiDB-lite"/>
    </source>
</evidence>
<comment type="caution">
    <text evidence="3">The sequence shown here is derived from an EMBL/GenBank/DDBJ whole genome shotgun (WGS) entry which is preliminary data.</text>
</comment>
<evidence type="ECO:0000313" key="4">
    <source>
        <dbReference type="Proteomes" id="UP000011529"/>
    </source>
</evidence>
<proteinExistence type="predicted"/>
<sequence>MKRFSTPAPKTAEARSLPEKRRTTAIEWACVIAVFALTFAFRWPFLAESFWIDELHTAWCVADDWDDVAPRAKMGNQQPLYFWALWIWQQIPWPEPFASYPVEVLARLTSLWCVSLSAALITWGSLRCHGSLLAALVAGLAVAIDRQAAFFGVELRPYAAVILGSTLAVGFAARIWATPNINQKWAWIGLHASVLFATLMHITSLMTLVPLVAAVSAKDLFDSQRKPAQTNRKLWRHGGWLATWILVGLFLSGDQHEIWDRREAWSSFGRPNSIFAVWNMWPWLGWTLIPTTIVVLCHKLFPARAGSSAHASQNPSEETAEFKSEPSATGDPTTSFTILLLSVLLISVISAFILSEFGGVPIWQRRYLVAGLPLGCVSLGGWVATLRQRFHYRLLVFLIAIPSFVAITWSQNSIHPSIAKYWVYRGEDWRTALQRLADLAETSDINESNEIQHHVWIDGDLIEQPAITGRVTDAELATYLTLPARGPYSPGKRAVLHALGSLAPMEGYRQAIQSSGLDALTTKHWFLSRSLPVDQRTPSSLNEREIQFHGQFGKLFLYSESPSYKSPSED</sequence>
<evidence type="ECO:0000256" key="2">
    <source>
        <dbReference type="SAM" id="Phobius"/>
    </source>
</evidence>
<dbReference type="EMBL" id="ANMO01000080">
    <property type="protein sequence ID" value="EMB17922.1"/>
    <property type="molecule type" value="Genomic_DNA"/>
</dbReference>
<gene>
    <name evidence="3" type="ORF">RE6C_01383</name>
</gene>
<feature type="region of interest" description="Disordered" evidence="1">
    <location>
        <begin position="308"/>
        <end position="329"/>
    </location>
</feature>
<keyword evidence="4" id="KW-1185">Reference proteome</keyword>
<reference evidence="3" key="1">
    <citation type="submission" date="2012-11" db="EMBL/GenBank/DDBJ databases">
        <title>Permanent draft genomes of Rhodopirellula europaea strain SH398 and 6C.</title>
        <authorList>
            <person name="Richter M."/>
            <person name="Richter-Heitmann T."/>
            <person name="Frank C."/>
            <person name="Harder J."/>
            <person name="Glockner F.O."/>
        </authorList>
    </citation>
    <scope>NUCLEOTIDE SEQUENCE</scope>
    <source>
        <strain evidence="3">6C</strain>
    </source>
</reference>
<feature type="transmembrane region" description="Helical" evidence="2">
    <location>
        <begin position="336"/>
        <end position="355"/>
    </location>
</feature>
<organism evidence="3 4">
    <name type="scientific">Rhodopirellula europaea 6C</name>
    <dbReference type="NCBI Taxonomy" id="1263867"/>
    <lineage>
        <taxon>Bacteria</taxon>
        <taxon>Pseudomonadati</taxon>
        <taxon>Planctomycetota</taxon>
        <taxon>Planctomycetia</taxon>
        <taxon>Pirellulales</taxon>
        <taxon>Pirellulaceae</taxon>
        <taxon>Rhodopirellula</taxon>
    </lineage>
</organism>
<accession>M2AZ14</accession>
<dbReference type="Proteomes" id="UP000011529">
    <property type="component" value="Unassembled WGS sequence"/>
</dbReference>
<name>M2AZ14_9BACT</name>
<keyword evidence="2" id="KW-0472">Membrane</keyword>
<reference evidence="3" key="2">
    <citation type="journal article" date="2013" name="Mar. Genomics">
        <title>Expression of sulfatases in Rhodopirellula baltica and the diversity of sulfatases in the genus Rhodopirellula.</title>
        <authorList>
            <person name="Wegner C.E."/>
            <person name="Richter-Heitmann T."/>
            <person name="Klindworth A."/>
            <person name="Klockow C."/>
            <person name="Richter M."/>
            <person name="Achstetter T."/>
            <person name="Glockner F.O."/>
            <person name="Harder J."/>
        </authorList>
    </citation>
    <scope>NUCLEOTIDE SEQUENCE [LARGE SCALE GENOMIC DNA]</scope>
    <source>
        <strain evidence="3">6C</strain>
    </source>
</reference>
<feature type="transmembrane region" description="Helical" evidence="2">
    <location>
        <begin position="234"/>
        <end position="253"/>
    </location>
</feature>
<protein>
    <submittedName>
        <fullName evidence="3">Putative membrane protein</fullName>
    </submittedName>
</protein>
<feature type="transmembrane region" description="Helical" evidence="2">
    <location>
        <begin position="274"/>
        <end position="296"/>
    </location>
</feature>
<dbReference type="AlphaFoldDB" id="M2AZ14"/>
<feature type="transmembrane region" description="Helical" evidence="2">
    <location>
        <begin position="189"/>
        <end position="214"/>
    </location>
</feature>
<feature type="transmembrane region" description="Helical" evidence="2">
    <location>
        <begin position="25"/>
        <end position="45"/>
    </location>
</feature>
<feature type="transmembrane region" description="Helical" evidence="2">
    <location>
        <begin position="367"/>
        <end position="384"/>
    </location>
</feature>
<dbReference type="RefSeq" id="WP_008655019.1">
    <property type="nucleotide sequence ID" value="NZ_ANMO01000080.1"/>
</dbReference>
<feature type="transmembrane region" description="Helical" evidence="2">
    <location>
        <begin position="158"/>
        <end position="177"/>
    </location>
</feature>
<keyword evidence="2" id="KW-0812">Transmembrane</keyword>
<dbReference type="PATRIC" id="fig|1263867.3.peg.1463"/>
<keyword evidence="2" id="KW-1133">Transmembrane helix</keyword>